<accession>A0A1M4DWL2</accession>
<keyword evidence="1" id="KW-0472">Membrane</keyword>
<feature type="domain" description="FtsX extracellular" evidence="2">
    <location>
        <begin position="70"/>
        <end position="172"/>
    </location>
</feature>
<protein>
    <submittedName>
        <fullName evidence="3">Cell division protein FtsX</fullName>
    </submittedName>
</protein>
<keyword evidence="1" id="KW-0812">Transmembrane</keyword>
<gene>
    <name evidence="3" type="ORF">BN4615_P472</name>
</gene>
<name>A0A1M4DWL2_9ACTN</name>
<dbReference type="PANTHER" id="PTHR47755:SF1">
    <property type="entry name" value="CELL DIVISION PROTEIN FTSX"/>
    <property type="match status" value="1"/>
</dbReference>
<dbReference type="GO" id="GO:0016020">
    <property type="term" value="C:membrane"/>
    <property type="evidence" value="ECO:0007669"/>
    <property type="project" value="InterPro"/>
</dbReference>
<reference evidence="3" key="1">
    <citation type="submission" date="2016-04" db="EMBL/GenBank/DDBJ databases">
        <authorList>
            <person name="Evans L.H."/>
            <person name="Alamgir A."/>
            <person name="Owens N."/>
            <person name="Weber N.D."/>
            <person name="Virtaneva K."/>
            <person name="Barbian K."/>
            <person name="Babar A."/>
            <person name="Rosenke K."/>
        </authorList>
    </citation>
    <scope>NUCLEOTIDE SEQUENCE</scope>
    <source>
        <strain evidence="3">Nono1</strain>
    </source>
</reference>
<dbReference type="InterPro" id="IPR004513">
    <property type="entry name" value="FtsX"/>
</dbReference>
<feature type="transmembrane region" description="Helical" evidence="1">
    <location>
        <begin position="21"/>
        <end position="45"/>
    </location>
</feature>
<dbReference type="Gene3D" id="3.30.70.3040">
    <property type="match status" value="2"/>
</dbReference>
<proteinExistence type="predicted"/>
<dbReference type="Pfam" id="PF18075">
    <property type="entry name" value="FtsX_ECD"/>
    <property type="match status" value="2"/>
</dbReference>
<dbReference type="AlphaFoldDB" id="A0A1M4DWL2"/>
<evidence type="ECO:0000259" key="2">
    <source>
        <dbReference type="Pfam" id="PF18075"/>
    </source>
</evidence>
<dbReference type="PANTHER" id="PTHR47755">
    <property type="entry name" value="CELL DIVISION PROTEIN FTSX"/>
    <property type="match status" value="1"/>
</dbReference>
<feature type="domain" description="FtsX extracellular" evidence="2">
    <location>
        <begin position="193"/>
        <end position="309"/>
    </location>
</feature>
<sequence>MDASTLRPLRVAERRRFRVDLRMLTAAAAVVVVGSATAVLVGGGAGGAGDQDRVTAATAAEVFGRDDADMTVFLCTATVAKESRCEGAVSSEQRQAIEQVLLEQTEQIAAGQWVSQAVAYDDFRERFAHNQAVLEEVKSADMPSSYRLKLREGADRRQVMAAFHGVAGVLTVIDHASSPYTQAAVQERQKWDVSVFLCKAASAVSACGGKLVDKEGDTKLVKEGRAATPAQVKAVQELIQKSPGVEEVVFEDEAAAYENFKEAFKDNKTLMEATRVGDMPRSFRIKLEDDAAAGELTSRLQRQPGVAQVVNNRCATEVAKVYDGFGLLLNEKEVCP</sequence>
<organism evidence="3">
    <name type="scientific">Nonomuraea gerenzanensis</name>
    <dbReference type="NCBI Taxonomy" id="93944"/>
    <lineage>
        <taxon>Bacteria</taxon>
        <taxon>Bacillati</taxon>
        <taxon>Actinomycetota</taxon>
        <taxon>Actinomycetes</taxon>
        <taxon>Streptosporangiales</taxon>
        <taxon>Streptosporangiaceae</taxon>
        <taxon>Nonomuraea</taxon>
    </lineage>
</organism>
<evidence type="ECO:0000313" key="3">
    <source>
        <dbReference type="EMBL" id="SBO90958.1"/>
    </source>
</evidence>
<dbReference type="GO" id="GO:0051301">
    <property type="term" value="P:cell division"/>
    <property type="evidence" value="ECO:0007669"/>
    <property type="project" value="UniProtKB-KW"/>
</dbReference>
<dbReference type="EMBL" id="LT559118">
    <property type="protein sequence ID" value="SBO90958.1"/>
    <property type="molecule type" value="Genomic_DNA"/>
</dbReference>
<dbReference type="InterPro" id="IPR040690">
    <property type="entry name" value="FtsX_ECD"/>
</dbReference>
<keyword evidence="1" id="KW-1133">Transmembrane helix</keyword>
<keyword evidence="3" id="KW-0131">Cell cycle</keyword>
<evidence type="ECO:0000256" key="1">
    <source>
        <dbReference type="SAM" id="Phobius"/>
    </source>
</evidence>
<keyword evidence="3" id="KW-0132">Cell division</keyword>